<dbReference type="PRINTS" id="PR00081">
    <property type="entry name" value="GDHRDH"/>
</dbReference>
<dbReference type="eggNOG" id="KOG1610">
    <property type="taxonomic scope" value="Eukaryota"/>
</dbReference>
<dbReference type="Proteomes" id="UP000001811">
    <property type="component" value="Chromosome 5"/>
</dbReference>
<dbReference type="SMR" id="G1TC34"/>
<dbReference type="GO" id="GO:0005789">
    <property type="term" value="C:endoplasmic reticulum membrane"/>
    <property type="evidence" value="ECO:0007669"/>
    <property type="project" value="Ensembl"/>
</dbReference>
<dbReference type="GO" id="GO:0001701">
    <property type="term" value="P:in utero embryonic development"/>
    <property type="evidence" value="ECO:0007669"/>
    <property type="project" value="Ensembl"/>
</dbReference>
<sequence>TSAFSCEMAGLCLAAAALLVATVLSKYKKSPEQVGSQAVCLALGLWAAVCLISLSLFWGLALFSLSCLLMYTYLSEQEWLPVDQKAVLVTGSDCGLGHAICKHLDKMGFTVFAGVLNEQGSGAEELRRSCSSRLSVLQMDVTKPEQVKEAHSKVVEKVQDKGLWAVINNAGIFGFPADGELIPMNEYKQCMAVNFFGAVEVTKTFLPLLRRSKGRLVNISSMGAGVPMEKMASYSSTKAALTMFSSVMRQELSKWGVKVAVVQPGAFQTKITGTSDMWEMHEKKILEHLPREVLADYGEDYILTLKHFLAHLLDTASPDFSPLILDVQHALCAKHPAAFYSPGKRAFLWLCMASIFPTGLNDYLWKTNATKARHMPRALSLPNRNKAM</sequence>
<evidence type="ECO:0000313" key="6">
    <source>
        <dbReference type="Proteomes" id="UP000001811"/>
    </source>
</evidence>
<dbReference type="Pfam" id="PF00106">
    <property type="entry name" value="adh_short"/>
    <property type="match status" value="1"/>
</dbReference>
<organism evidence="5 6">
    <name type="scientific">Oryctolagus cuniculus</name>
    <name type="common">Rabbit</name>
    <dbReference type="NCBI Taxonomy" id="9986"/>
    <lineage>
        <taxon>Eukaryota</taxon>
        <taxon>Metazoa</taxon>
        <taxon>Chordata</taxon>
        <taxon>Craniata</taxon>
        <taxon>Vertebrata</taxon>
        <taxon>Euteleostomi</taxon>
        <taxon>Mammalia</taxon>
        <taxon>Eutheria</taxon>
        <taxon>Euarchontoglires</taxon>
        <taxon>Glires</taxon>
        <taxon>Lagomorpha</taxon>
        <taxon>Leporidae</taxon>
        <taxon>Oryctolagus</taxon>
    </lineage>
</organism>
<dbReference type="Ensembl" id="ENSOCUT00000016651.1">
    <property type="protein sequence ID" value="ENSOCUP00000014316.1"/>
    <property type="gene ID" value="ENSOCUG00000016655.2"/>
</dbReference>
<dbReference type="FunFam" id="3.40.50.720:FF:000074">
    <property type="entry name" value="Retinol dehydrogenase type 1"/>
    <property type="match status" value="1"/>
</dbReference>
<dbReference type="EMBL" id="AAGW02055213">
    <property type="status" value="NOT_ANNOTATED_CDS"/>
    <property type="molecule type" value="Genomic_DNA"/>
</dbReference>
<evidence type="ECO:0000256" key="4">
    <source>
        <dbReference type="SAM" id="Phobius"/>
    </source>
</evidence>
<keyword evidence="4" id="KW-0472">Membrane</keyword>
<dbReference type="HOGENOM" id="CLU_010194_2_0_1"/>
<dbReference type="InParanoid" id="G1TC34"/>
<dbReference type="Bgee" id="ENSOCUG00000016655">
    <property type="expression patterns" value="Expressed in liver and 13 other cell types or tissues"/>
</dbReference>
<dbReference type="PRINTS" id="PR00080">
    <property type="entry name" value="SDRFAMILY"/>
</dbReference>
<dbReference type="InterPro" id="IPR002347">
    <property type="entry name" value="SDR_fam"/>
</dbReference>
<dbReference type="GO" id="GO:0006703">
    <property type="term" value="P:estrogen biosynthetic process"/>
    <property type="evidence" value="ECO:0007669"/>
    <property type="project" value="Ensembl"/>
</dbReference>
<evidence type="ECO:0000256" key="1">
    <source>
        <dbReference type="ARBA" id="ARBA00006484"/>
    </source>
</evidence>
<evidence type="ECO:0000256" key="2">
    <source>
        <dbReference type="ARBA" id="ARBA00023002"/>
    </source>
</evidence>
<dbReference type="PaxDb" id="9986-ENSOCUP00000014316"/>
<reference evidence="5" key="2">
    <citation type="submission" date="2025-08" db="UniProtKB">
        <authorList>
            <consortium name="Ensembl"/>
        </authorList>
    </citation>
    <scope>IDENTIFICATION</scope>
    <source>
        <strain evidence="5">Thorbecke</strain>
    </source>
</reference>
<dbReference type="CDD" id="cd09805">
    <property type="entry name" value="type2_17beta_HSD-like_SDR_c"/>
    <property type="match status" value="1"/>
</dbReference>
<dbReference type="InterPro" id="IPR036291">
    <property type="entry name" value="NAD(P)-bd_dom_sf"/>
</dbReference>
<proteinExistence type="inferred from homology"/>
<reference evidence="5" key="3">
    <citation type="submission" date="2025-09" db="UniProtKB">
        <authorList>
            <consortium name="Ensembl"/>
        </authorList>
    </citation>
    <scope>IDENTIFICATION</scope>
    <source>
        <strain evidence="5">Thorbecke</strain>
    </source>
</reference>
<evidence type="ECO:0000313" key="5">
    <source>
        <dbReference type="Ensembl" id="ENSOCUP00000014316.1"/>
    </source>
</evidence>
<evidence type="ECO:0000256" key="3">
    <source>
        <dbReference type="RuleBase" id="RU000363"/>
    </source>
</evidence>
<dbReference type="EMBL" id="AAGW02055211">
    <property type="status" value="NOT_ANNOTATED_CDS"/>
    <property type="molecule type" value="Genomic_DNA"/>
</dbReference>
<dbReference type="AlphaFoldDB" id="G1TC34"/>
<dbReference type="PANTHER" id="PTHR43313:SF3">
    <property type="entry name" value="17-BETA-HYDROXYSTEROID DEHYDROGENASE TYPE 2"/>
    <property type="match status" value="1"/>
</dbReference>
<name>G1TC34_RABIT</name>
<dbReference type="PROSITE" id="PS00061">
    <property type="entry name" value="ADH_SHORT"/>
    <property type="match status" value="1"/>
</dbReference>
<comment type="similarity">
    <text evidence="1 3">Belongs to the short-chain dehydrogenases/reductases (SDR) family.</text>
</comment>
<dbReference type="GO" id="GO:0001890">
    <property type="term" value="P:placenta development"/>
    <property type="evidence" value="ECO:0007669"/>
    <property type="project" value="Ensembl"/>
</dbReference>
<reference evidence="5 6" key="1">
    <citation type="journal article" date="2011" name="Nature">
        <title>A high-resolution map of human evolutionary constraint using 29 mammals.</title>
        <authorList>
            <person name="Lindblad-Toh K."/>
            <person name="Garber M."/>
            <person name="Zuk O."/>
            <person name="Lin M.F."/>
            <person name="Parker B.J."/>
            <person name="Washietl S."/>
            <person name="Kheradpour P."/>
            <person name="Ernst J."/>
            <person name="Jordan G."/>
            <person name="Mauceli E."/>
            <person name="Ward L.D."/>
            <person name="Lowe C.B."/>
            <person name="Holloway A.K."/>
            <person name="Clamp M."/>
            <person name="Gnerre S."/>
            <person name="Alfoldi J."/>
            <person name="Beal K."/>
            <person name="Chang J."/>
            <person name="Clawson H."/>
            <person name="Cuff J."/>
            <person name="Di Palma F."/>
            <person name="Fitzgerald S."/>
            <person name="Flicek P."/>
            <person name="Guttman M."/>
            <person name="Hubisz M.J."/>
            <person name="Jaffe D.B."/>
            <person name="Jungreis I."/>
            <person name="Kent W.J."/>
            <person name="Kostka D."/>
            <person name="Lara M."/>
            <person name="Martins A.L."/>
            <person name="Massingham T."/>
            <person name="Moltke I."/>
            <person name="Raney B.J."/>
            <person name="Rasmussen M.D."/>
            <person name="Robinson J."/>
            <person name="Stark A."/>
            <person name="Vilella A.J."/>
            <person name="Wen J."/>
            <person name="Xie X."/>
            <person name="Zody M.C."/>
            <person name="Baldwin J."/>
            <person name="Bloom T."/>
            <person name="Chin C.W."/>
            <person name="Heiman D."/>
            <person name="Nicol R."/>
            <person name="Nusbaum C."/>
            <person name="Young S."/>
            <person name="Wilkinson J."/>
            <person name="Worley K.C."/>
            <person name="Kovar C.L."/>
            <person name="Muzny D.M."/>
            <person name="Gibbs R.A."/>
            <person name="Cree A."/>
            <person name="Dihn H.H."/>
            <person name="Fowler G."/>
            <person name="Jhangiani S."/>
            <person name="Joshi V."/>
            <person name="Lee S."/>
            <person name="Lewis L.R."/>
            <person name="Nazareth L.V."/>
            <person name="Okwuonu G."/>
            <person name="Santibanez J."/>
            <person name="Warren W.C."/>
            <person name="Mardis E.R."/>
            <person name="Weinstock G.M."/>
            <person name="Wilson R.K."/>
            <person name="Delehaunty K."/>
            <person name="Dooling D."/>
            <person name="Fronik C."/>
            <person name="Fulton L."/>
            <person name="Fulton B."/>
            <person name="Graves T."/>
            <person name="Minx P."/>
            <person name="Sodergren E."/>
            <person name="Birney E."/>
            <person name="Margulies E.H."/>
            <person name="Herrero J."/>
            <person name="Green E.D."/>
            <person name="Haussler D."/>
            <person name="Siepel A."/>
            <person name="Goldman N."/>
            <person name="Pollard K.S."/>
            <person name="Pedersen J.S."/>
            <person name="Lander E.S."/>
            <person name="Kellis M."/>
        </authorList>
    </citation>
    <scope>NUCLEOTIDE SEQUENCE [LARGE SCALE GENOMIC DNA]</scope>
    <source>
        <strain evidence="5 6">Thorbecke inbred</strain>
    </source>
</reference>
<feature type="transmembrane region" description="Helical" evidence="4">
    <location>
        <begin position="41"/>
        <end position="74"/>
    </location>
</feature>
<keyword evidence="6" id="KW-1185">Reference proteome</keyword>
<keyword evidence="4" id="KW-1133">Transmembrane helix</keyword>
<dbReference type="GO" id="GO:0047035">
    <property type="term" value="F:testosterone dehydrogenase (NAD+) activity"/>
    <property type="evidence" value="ECO:0007669"/>
    <property type="project" value="Ensembl"/>
</dbReference>
<dbReference type="GO" id="GO:0032526">
    <property type="term" value="P:response to retinoic acid"/>
    <property type="evidence" value="ECO:0007669"/>
    <property type="project" value="Ensembl"/>
</dbReference>
<keyword evidence="4" id="KW-0812">Transmembrane</keyword>
<accession>G1TC34</accession>
<dbReference type="OMA" id="KKCMAVN"/>
<dbReference type="SUPFAM" id="SSF51735">
    <property type="entry name" value="NAD(P)-binding Rossmann-fold domains"/>
    <property type="match status" value="1"/>
</dbReference>
<dbReference type="InterPro" id="IPR020904">
    <property type="entry name" value="Sc_DH/Rdtase_CS"/>
</dbReference>
<keyword evidence="2" id="KW-0560">Oxidoreductase</keyword>
<dbReference type="Gene3D" id="3.40.50.720">
    <property type="entry name" value="NAD(P)-binding Rossmann-like Domain"/>
    <property type="match status" value="1"/>
</dbReference>
<dbReference type="GeneTree" id="ENSGT00940000160204"/>
<dbReference type="EMBL" id="AAGW02055212">
    <property type="status" value="NOT_ANNOTATED_CDS"/>
    <property type="molecule type" value="Genomic_DNA"/>
</dbReference>
<dbReference type="GO" id="GO:0008209">
    <property type="term" value="P:androgen metabolic process"/>
    <property type="evidence" value="ECO:0007669"/>
    <property type="project" value="Ensembl"/>
</dbReference>
<dbReference type="GO" id="GO:0004303">
    <property type="term" value="F:estradiol 17-beta-dehydrogenase [NAD(P)+] activity"/>
    <property type="evidence" value="ECO:0007669"/>
    <property type="project" value="Ensembl"/>
</dbReference>
<dbReference type="STRING" id="9986.ENSOCUP00000014316"/>
<gene>
    <name evidence="5" type="primary">HSD17B2</name>
</gene>
<protein>
    <submittedName>
        <fullName evidence="5">Hydroxysteroid 17-beta dehydrogenase 2</fullName>
    </submittedName>
</protein>
<dbReference type="PANTHER" id="PTHR43313">
    <property type="entry name" value="SHORT-CHAIN DEHYDROGENASE/REDUCTASE FAMILY 9C"/>
    <property type="match status" value="1"/>
</dbReference>
<dbReference type="FunCoup" id="G1TC34">
    <property type="interactions" value="105"/>
</dbReference>